<dbReference type="HOGENOM" id="CLU_2825060_0_0_5"/>
<reference evidence="1 2" key="1">
    <citation type="journal article" date="2007" name="J. Bacteriol.">
        <title>Genome sequence analysis of the emerging human pathogenic acetic acid bacterium Granulibacter bethesdensis.</title>
        <authorList>
            <person name="Greenberg D.E."/>
            <person name="Porcella S.F."/>
            <person name="Zelazny A.M."/>
            <person name="Virtaneva K."/>
            <person name="Sturdevant D.E."/>
            <person name="Kupko J.J.III."/>
            <person name="Barbian K.D."/>
            <person name="Babar A."/>
            <person name="Dorward D.W."/>
            <person name="Holland S.M."/>
        </authorList>
    </citation>
    <scope>NUCLEOTIDE SEQUENCE [LARGE SCALE GENOMIC DNA]</scope>
    <source>
        <strain evidence="2">ATCC BAA-1260 / CGDNIH1</strain>
    </source>
</reference>
<keyword evidence="2" id="KW-1185">Reference proteome</keyword>
<dbReference type="AlphaFoldDB" id="Q0BRN9"/>
<name>Q0BRN9_GRABC</name>
<organism evidence="1 2">
    <name type="scientific">Granulibacter bethesdensis (strain ATCC BAA-1260 / CGDNIH1)</name>
    <dbReference type="NCBI Taxonomy" id="391165"/>
    <lineage>
        <taxon>Bacteria</taxon>
        <taxon>Pseudomonadati</taxon>
        <taxon>Pseudomonadota</taxon>
        <taxon>Alphaproteobacteria</taxon>
        <taxon>Acetobacterales</taxon>
        <taxon>Acetobacteraceae</taxon>
        <taxon>Granulibacter</taxon>
    </lineage>
</organism>
<gene>
    <name evidence="1" type="ordered locus">GbCGDNIH1_1616</name>
</gene>
<protein>
    <submittedName>
        <fullName evidence="1">Uncharacterized protein</fullName>
    </submittedName>
</protein>
<dbReference type="EMBL" id="CP000394">
    <property type="protein sequence ID" value="ABI62514.1"/>
    <property type="molecule type" value="Genomic_DNA"/>
</dbReference>
<sequence length="66" mass="6942">MGEETLMMDGIPVDPGVFGAAEGKKRQQIRPSQAEDNHAFPVLSCSLSPALLSKEKMRGGGEGGQV</sequence>
<dbReference type="Proteomes" id="UP000001963">
    <property type="component" value="Chromosome"/>
</dbReference>
<dbReference type="KEGG" id="gbe:GbCGDNIH1_1616"/>
<dbReference type="STRING" id="391165.GbCGDNIH1_1616"/>
<proteinExistence type="predicted"/>
<accession>Q0BRN9</accession>
<evidence type="ECO:0000313" key="1">
    <source>
        <dbReference type="EMBL" id="ABI62514.1"/>
    </source>
</evidence>
<evidence type="ECO:0000313" key="2">
    <source>
        <dbReference type="Proteomes" id="UP000001963"/>
    </source>
</evidence>